<feature type="compositionally biased region" description="Basic and acidic residues" evidence="3">
    <location>
        <begin position="459"/>
        <end position="477"/>
    </location>
</feature>
<evidence type="ECO:0000313" key="7">
    <source>
        <dbReference type="WBParaSite" id="HDID_0000241801-mRNA-1"/>
    </source>
</evidence>
<evidence type="ECO:0000313" key="5">
    <source>
        <dbReference type="EMBL" id="VDL19880.1"/>
    </source>
</evidence>
<dbReference type="WBParaSite" id="HDID_0000241801-mRNA-1">
    <property type="protein sequence ID" value="HDID_0000241801-mRNA-1"/>
    <property type="gene ID" value="HDID_0000241801"/>
</dbReference>
<dbReference type="InterPro" id="IPR003954">
    <property type="entry name" value="RRM_euk-type"/>
</dbReference>
<feature type="compositionally biased region" description="Polar residues" evidence="3">
    <location>
        <begin position="478"/>
        <end position="491"/>
    </location>
</feature>
<dbReference type="PROSITE" id="PS50102">
    <property type="entry name" value="RRM"/>
    <property type="match status" value="2"/>
</dbReference>
<reference evidence="5 6" key="2">
    <citation type="submission" date="2018-11" db="EMBL/GenBank/DDBJ databases">
        <authorList>
            <consortium name="Pathogen Informatics"/>
        </authorList>
    </citation>
    <scope>NUCLEOTIDE SEQUENCE [LARGE SCALE GENOMIC DNA]</scope>
</reference>
<feature type="region of interest" description="Disordered" evidence="3">
    <location>
        <begin position="507"/>
        <end position="531"/>
    </location>
</feature>
<dbReference type="Pfam" id="PF00076">
    <property type="entry name" value="RRM_1"/>
    <property type="match status" value="2"/>
</dbReference>
<proteinExistence type="predicted"/>
<dbReference type="STRING" id="6216.A0A0R3SCT2"/>
<dbReference type="GO" id="GO:0000381">
    <property type="term" value="P:regulation of alternative mRNA splicing, via spliceosome"/>
    <property type="evidence" value="ECO:0007669"/>
    <property type="project" value="TreeGrafter"/>
</dbReference>
<keyword evidence="1 2" id="KW-0694">RNA-binding</keyword>
<gene>
    <name evidence="5" type="ORF">HDID_LOCUS2419</name>
</gene>
<dbReference type="AlphaFoldDB" id="A0A0R3SCT2"/>
<dbReference type="SMART" id="SM00361">
    <property type="entry name" value="RRM_1"/>
    <property type="match status" value="2"/>
</dbReference>
<dbReference type="InterPro" id="IPR012677">
    <property type="entry name" value="Nucleotide-bd_a/b_plait_sf"/>
</dbReference>
<evidence type="ECO:0000259" key="4">
    <source>
        <dbReference type="PROSITE" id="PS50102"/>
    </source>
</evidence>
<dbReference type="InterPro" id="IPR035979">
    <property type="entry name" value="RBD_domain_sf"/>
</dbReference>
<dbReference type="Gene3D" id="3.30.70.330">
    <property type="match status" value="2"/>
</dbReference>
<feature type="compositionally biased region" description="Basic residues" evidence="3">
    <location>
        <begin position="358"/>
        <end position="397"/>
    </location>
</feature>
<evidence type="ECO:0000256" key="2">
    <source>
        <dbReference type="PROSITE-ProRule" id="PRU00176"/>
    </source>
</evidence>
<dbReference type="SMART" id="SM00360">
    <property type="entry name" value="RRM"/>
    <property type="match status" value="2"/>
</dbReference>
<accession>A0A0R3SCT2</accession>
<dbReference type="PANTHER" id="PTHR47330">
    <property type="entry name" value="POLY(U)-BINDING-SPLICING FACTOR PUF60-B-RELATED"/>
    <property type="match status" value="1"/>
</dbReference>
<dbReference type="CDD" id="cd12370">
    <property type="entry name" value="RRM1_PUF60"/>
    <property type="match status" value="1"/>
</dbReference>
<dbReference type="InterPro" id="IPR051974">
    <property type="entry name" value="PUF60_regulator"/>
</dbReference>
<dbReference type="GO" id="GO:0003723">
    <property type="term" value="F:RNA binding"/>
    <property type="evidence" value="ECO:0007669"/>
    <property type="project" value="UniProtKB-UniRule"/>
</dbReference>
<feature type="compositionally biased region" description="Low complexity" evidence="3">
    <location>
        <begin position="398"/>
        <end position="415"/>
    </location>
</feature>
<dbReference type="GO" id="GO:0006376">
    <property type="term" value="P:mRNA splice site recognition"/>
    <property type="evidence" value="ECO:0007669"/>
    <property type="project" value="TreeGrafter"/>
</dbReference>
<dbReference type="EMBL" id="UYSG01000587">
    <property type="protein sequence ID" value="VDL19880.1"/>
    <property type="molecule type" value="Genomic_DNA"/>
</dbReference>
<dbReference type="OrthoDB" id="20943at2759"/>
<dbReference type="SUPFAM" id="SSF54928">
    <property type="entry name" value="RNA-binding domain, RBD"/>
    <property type="match status" value="2"/>
</dbReference>
<feature type="domain" description="RRM" evidence="4">
    <location>
        <begin position="183"/>
        <end position="263"/>
    </location>
</feature>
<sequence length="531" mass="59425">MINASVHLEDVIIEPYGPVFNGPGADKPDEPFTLRKPTGAQFDAIERAKKYAMEQNIKNVLLKQTQQNETLQMNTARRNQTLALLNRIYIGSIAYDVKEDIIKQAFIPFGPVKNVSMSWDPATLKHKGFAFVEFEYPEAALLAIEQMNGTNFAGRLLKVGRPSNLPDATPFMNELIEEFKLQKRIYVGGVHSELTDSDIECVFQAFGNVTMCRLITDPQSPGSSHRGFGYVEFDSEESAVAAVVGMNRFDLGGQLLRVTKAISPPDGINTNSLVSHLPPATAVAAASVAAKLLSMDVEQIFGITMSNNGAVHDACDGLKTSSNLQLFNLGFCLLHLILSDWFKVPETHRIREVDPVVRRHRSHSRTRSSRRQRHSRRRHSRHRRRRRSSTASRRRKSITSSSSSTSRSSKKSSTPSRRRRRHSRRCRKGPRSPSRLREGRKAEKYRHKRSSRSASSSRPEGDVDEKSSRNGPEKNESDTANPPINTNSNWCTVSLEEEQTMTACGIRSNDSRLYNIPSPSSIPLPPTDSSN</sequence>
<reference evidence="7" key="1">
    <citation type="submission" date="2017-02" db="UniProtKB">
        <authorList>
            <consortium name="WormBaseParasite"/>
        </authorList>
    </citation>
    <scope>IDENTIFICATION</scope>
</reference>
<feature type="compositionally biased region" description="Pro residues" evidence="3">
    <location>
        <begin position="520"/>
        <end position="531"/>
    </location>
</feature>
<feature type="region of interest" description="Disordered" evidence="3">
    <location>
        <begin position="355"/>
        <end position="491"/>
    </location>
</feature>
<evidence type="ECO:0000313" key="6">
    <source>
        <dbReference type="Proteomes" id="UP000274504"/>
    </source>
</evidence>
<protein>
    <submittedName>
        <fullName evidence="7">Poly(U)-binding-splicing factor PUF60</fullName>
    </submittedName>
</protein>
<dbReference type="GO" id="GO:0000380">
    <property type="term" value="P:alternative mRNA splicing, via spliceosome"/>
    <property type="evidence" value="ECO:0007669"/>
    <property type="project" value="TreeGrafter"/>
</dbReference>
<dbReference type="InterPro" id="IPR034209">
    <property type="entry name" value="PUF60_RRM1"/>
</dbReference>
<feature type="compositionally biased region" description="Basic residues" evidence="3">
    <location>
        <begin position="416"/>
        <end position="430"/>
    </location>
</feature>
<dbReference type="Proteomes" id="UP000274504">
    <property type="component" value="Unassembled WGS sequence"/>
</dbReference>
<feature type="domain" description="RRM" evidence="4">
    <location>
        <begin position="86"/>
        <end position="164"/>
    </location>
</feature>
<evidence type="ECO:0000256" key="3">
    <source>
        <dbReference type="SAM" id="MobiDB-lite"/>
    </source>
</evidence>
<name>A0A0R3SCT2_HYMDI</name>
<organism evidence="7">
    <name type="scientific">Hymenolepis diminuta</name>
    <name type="common">Rat tapeworm</name>
    <dbReference type="NCBI Taxonomy" id="6216"/>
    <lineage>
        <taxon>Eukaryota</taxon>
        <taxon>Metazoa</taxon>
        <taxon>Spiralia</taxon>
        <taxon>Lophotrochozoa</taxon>
        <taxon>Platyhelminthes</taxon>
        <taxon>Cestoda</taxon>
        <taxon>Eucestoda</taxon>
        <taxon>Cyclophyllidea</taxon>
        <taxon>Hymenolepididae</taxon>
        <taxon>Hymenolepis</taxon>
    </lineage>
</organism>
<dbReference type="PANTHER" id="PTHR47330:SF1">
    <property type="entry name" value="POLY(U)-BINDING-SPLICING FACTOR PUF60"/>
    <property type="match status" value="1"/>
</dbReference>
<evidence type="ECO:0000256" key="1">
    <source>
        <dbReference type="ARBA" id="ARBA00022884"/>
    </source>
</evidence>
<dbReference type="InterPro" id="IPR000504">
    <property type="entry name" value="RRM_dom"/>
</dbReference>
<dbReference type="GO" id="GO:0071013">
    <property type="term" value="C:catalytic step 2 spliceosome"/>
    <property type="evidence" value="ECO:0007669"/>
    <property type="project" value="TreeGrafter"/>
</dbReference>
<dbReference type="GO" id="GO:0071011">
    <property type="term" value="C:precatalytic spliceosome"/>
    <property type="evidence" value="ECO:0007669"/>
    <property type="project" value="TreeGrafter"/>
</dbReference>